<dbReference type="InParanoid" id="A0A1X7SWR9"/>
<reference evidence="1" key="1">
    <citation type="submission" date="2017-05" db="UniProtKB">
        <authorList>
            <consortium name="EnsemblMetazoa"/>
        </authorList>
    </citation>
    <scope>IDENTIFICATION</scope>
</reference>
<evidence type="ECO:0000313" key="1">
    <source>
        <dbReference type="EnsemblMetazoa" id="Aqu2.1.06525_001"/>
    </source>
</evidence>
<accession>A0A1X7SWR9</accession>
<dbReference type="EnsemblMetazoa" id="Aqu2.1.06525_001">
    <property type="protein sequence ID" value="Aqu2.1.06525_001"/>
    <property type="gene ID" value="Aqu2.1.06525"/>
</dbReference>
<proteinExistence type="predicted"/>
<protein>
    <submittedName>
        <fullName evidence="1">Uncharacterized protein</fullName>
    </submittedName>
</protein>
<organism evidence="1">
    <name type="scientific">Amphimedon queenslandica</name>
    <name type="common">Sponge</name>
    <dbReference type="NCBI Taxonomy" id="400682"/>
    <lineage>
        <taxon>Eukaryota</taxon>
        <taxon>Metazoa</taxon>
        <taxon>Porifera</taxon>
        <taxon>Demospongiae</taxon>
        <taxon>Heteroscleromorpha</taxon>
        <taxon>Haplosclerida</taxon>
        <taxon>Niphatidae</taxon>
        <taxon>Amphimedon</taxon>
    </lineage>
</organism>
<dbReference type="AlphaFoldDB" id="A0A1X7SWR9"/>
<name>A0A1X7SWR9_AMPQE</name>
<sequence>MMAVVSLLLKEFIINKCVKEIVQYFFACAEG</sequence>